<feature type="repeat" description="PPR" evidence="3">
    <location>
        <begin position="99"/>
        <end position="133"/>
    </location>
</feature>
<dbReference type="GO" id="GO:0003729">
    <property type="term" value="F:mRNA binding"/>
    <property type="evidence" value="ECO:0007669"/>
    <property type="project" value="UniProtKB-ARBA"/>
</dbReference>
<comment type="similarity">
    <text evidence="1">Belongs to the PPR family. P subfamily.</text>
</comment>
<keyword evidence="5" id="KW-1185">Reference proteome</keyword>
<sequence>MKAGNAMFDSYTYNIWMRTVAAVNDISVVERVIDEMKRDGRVTVDWTTYRNLAFYIDAGLFEKAEKALNELEKRNACKDLSAFQFLITMEWESGCSTYDIRAANALIGAYTKGGLLEKAEDLKEWACRRGAKPNAKTWDFFLDYYLKKEEYKLVMDCLANAISTGRVNGDNWAPSSKIISTLMGHFEREKDVEGAEGLLEILKKSVDSSGEQVFESLIRIYAAAGKTSSAMHCRIKMEIVELSKASKKLLEPICVE</sequence>
<proteinExistence type="inferred from homology"/>
<dbReference type="PANTHER" id="PTHR45717:SF14">
    <property type="entry name" value="LARGE RIBOSOMAL SUBUNIT PROTEIN ML101 (RPPR4)"/>
    <property type="match status" value="1"/>
</dbReference>
<dbReference type="InterPro" id="IPR002885">
    <property type="entry name" value="PPR_rpt"/>
</dbReference>
<dbReference type="InterPro" id="IPR011990">
    <property type="entry name" value="TPR-like_helical_dom_sf"/>
</dbReference>
<dbReference type="KEGG" id="qsa:O6P43_033195"/>
<dbReference type="EMBL" id="JARAOO010000014">
    <property type="protein sequence ID" value="KAJ7943680.1"/>
    <property type="molecule type" value="Genomic_DNA"/>
</dbReference>
<dbReference type="AlphaFoldDB" id="A0AAD7P6L8"/>
<evidence type="ECO:0000313" key="5">
    <source>
        <dbReference type="Proteomes" id="UP001163823"/>
    </source>
</evidence>
<accession>A0AAD7P6L8</accession>
<organism evidence="4 5">
    <name type="scientific">Quillaja saponaria</name>
    <name type="common">Soap bark tree</name>
    <dbReference type="NCBI Taxonomy" id="32244"/>
    <lineage>
        <taxon>Eukaryota</taxon>
        <taxon>Viridiplantae</taxon>
        <taxon>Streptophyta</taxon>
        <taxon>Embryophyta</taxon>
        <taxon>Tracheophyta</taxon>
        <taxon>Spermatophyta</taxon>
        <taxon>Magnoliopsida</taxon>
        <taxon>eudicotyledons</taxon>
        <taxon>Gunneridae</taxon>
        <taxon>Pentapetalae</taxon>
        <taxon>rosids</taxon>
        <taxon>fabids</taxon>
        <taxon>Fabales</taxon>
        <taxon>Quillajaceae</taxon>
        <taxon>Quillaja</taxon>
    </lineage>
</organism>
<dbReference type="GO" id="GO:0005739">
    <property type="term" value="C:mitochondrion"/>
    <property type="evidence" value="ECO:0007669"/>
    <property type="project" value="TreeGrafter"/>
</dbReference>
<comment type="caution">
    <text evidence="4">The sequence shown here is derived from an EMBL/GenBank/DDBJ whole genome shotgun (WGS) entry which is preliminary data.</text>
</comment>
<evidence type="ECO:0000256" key="3">
    <source>
        <dbReference type="PROSITE-ProRule" id="PRU00708"/>
    </source>
</evidence>
<keyword evidence="2" id="KW-0677">Repeat</keyword>
<evidence type="ECO:0000256" key="1">
    <source>
        <dbReference type="ARBA" id="ARBA00007626"/>
    </source>
</evidence>
<dbReference type="PROSITE" id="PS51375">
    <property type="entry name" value="PPR"/>
    <property type="match status" value="1"/>
</dbReference>
<protein>
    <submittedName>
        <fullName evidence="4">Pentatricopeptide repeat-containing protein</fullName>
    </submittedName>
</protein>
<reference evidence="4" key="1">
    <citation type="journal article" date="2023" name="Science">
        <title>Elucidation of the pathway for biosynthesis of saponin adjuvants from the soapbark tree.</title>
        <authorList>
            <person name="Reed J."/>
            <person name="Orme A."/>
            <person name="El-Demerdash A."/>
            <person name="Owen C."/>
            <person name="Martin L.B.B."/>
            <person name="Misra R.C."/>
            <person name="Kikuchi S."/>
            <person name="Rejzek M."/>
            <person name="Martin A.C."/>
            <person name="Harkess A."/>
            <person name="Leebens-Mack J."/>
            <person name="Louveau T."/>
            <person name="Stephenson M.J."/>
            <person name="Osbourn A."/>
        </authorList>
    </citation>
    <scope>NUCLEOTIDE SEQUENCE</scope>
    <source>
        <strain evidence="4">S10</strain>
    </source>
</reference>
<gene>
    <name evidence="4" type="ORF">O6P43_033195</name>
</gene>
<dbReference type="Gene3D" id="1.25.40.10">
    <property type="entry name" value="Tetratricopeptide repeat domain"/>
    <property type="match status" value="1"/>
</dbReference>
<dbReference type="Pfam" id="PF01535">
    <property type="entry name" value="PPR"/>
    <property type="match status" value="2"/>
</dbReference>
<dbReference type="Proteomes" id="UP001163823">
    <property type="component" value="Chromosome 14"/>
</dbReference>
<name>A0AAD7P6L8_QUISA</name>
<dbReference type="PANTHER" id="PTHR45717">
    <property type="entry name" value="OS12G0527900 PROTEIN"/>
    <property type="match status" value="1"/>
</dbReference>
<evidence type="ECO:0000256" key="2">
    <source>
        <dbReference type="ARBA" id="ARBA00022737"/>
    </source>
</evidence>
<evidence type="ECO:0000313" key="4">
    <source>
        <dbReference type="EMBL" id="KAJ7943680.1"/>
    </source>
</evidence>